<comment type="caution">
    <text evidence="1">The sequence shown here is derived from an EMBL/GenBank/DDBJ whole genome shotgun (WGS) entry which is preliminary data.</text>
</comment>
<gene>
    <name evidence="1" type="ORF">RU92_GL001684</name>
</gene>
<name>A0A2A5SNJ2_LACLC</name>
<dbReference type="Proteomes" id="UP000218711">
    <property type="component" value="Unassembled WGS sequence"/>
</dbReference>
<dbReference type="AlphaFoldDB" id="A0A2A5SNJ2"/>
<accession>A0A2A5SNJ2</accession>
<dbReference type="EMBL" id="JXKC01000025">
    <property type="protein sequence ID" value="PCS15284.1"/>
    <property type="molecule type" value="Genomic_DNA"/>
</dbReference>
<dbReference type="RefSeq" id="WP_011835268.1">
    <property type="nucleotide sequence ID" value="NZ_JXKC01000025.1"/>
</dbReference>
<reference evidence="1 2" key="1">
    <citation type="submission" date="2014-12" db="EMBL/GenBank/DDBJ databases">
        <title>Draft genome sequences of 10 type strains of Lactococcus.</title>
        <authorList>
            <person name="Sun Z."/>
            <person name="Zhong Z."/>
            <person name="Liu W."/>
            <person name="Zhang W."/>
            <person name="Zhang H."/>
        </authorList>
    </citation>
    <scope>NUCLEOTIDE SEQUENCE [LARGE SCALE GENOMIC DNA]</scope>
    <source>
        <strain evidence="1 2">DSM 21502</strain>
    </source>
</reference>
<proteinExistence type="predicted"/>
<protein>
    <submittedName>
        <fullName evidence="1">Uncharacterized protein</fullName>
    </submittedName>
</protein>
<evidence type="ECO:0000313" key="2">
    <source>
        <dbReference type="Proteomes" id="UP000218711"/>
    </source>
</evidence>
<organism evidence="1 2">
    <name type="scientific">Lactococcus cremoris subsp. tructae</name>
    <dbReference type="NCBI Taxonomy" id="542833"/>
    <lineage>
        <taxon>Bacteria</taxon>
        <taxon>Bacillati</taxon>
        <taxon>Bacillota</taxon>
        <taxon>Bacilli</taxon>
        <taxon>Lactobacillales</taxon>
        <taxon>Streptococcaceae</taxon>
        <taxon>Lactococcus</taxon>
    </lineage>
</organism>
<evidence type="ECO:0000313" key="1">
    <source>
        <dbReference type="EMBL" id="PCS15284.1"/>
    </source>
</evidence>
<sequence>MTDKKYTKDEVKTILTEFLNLTNDSIPEQKGGHDFENERWISGKEFIEKFMIEYVTGIDNKIIKE</sequence>